<dbReference type="EC" id="2.7.13.3" evidence="2"/>
<keyword evidence="4" id="KW-0067">ATP-binding</keyword>
<dbReference type="InterPro" id="IPR011990">
    <property type="entry name" value="TPR-like_helical_dom_sf"/>
</dbReference>
<name>A0ABT7DYT8_9NEIS</name>
<keyword evidence="4" id="KW-0547">Nucleotide-binding</keyword>
<dbReference type="SMART" id="SM00387">
    <property type="entry name" value="HATPase_c"/>
    <property type="match status" value="1"/>
</dbReference>
<dbReference type="PANTHER" id="PTHR43065:SF50">
    <property type="entry name" value="HISTIDINE KINASE"/>
    <property type="match status" value="1"/>
</dbReference>
<dbReference type="InterPro" id="IPR005467">
    <property type="entry name" value="His_kinase_dom"/>
</dbReference>
<evidence type="ECO:0000256" key="2">
    <source>
        <dbReference type="ARBA" id="ARBA00012438"/>
    </source>
</evidence>
<evidence type="ECO:0000313" key="4">
    <source>
        <dbReference type="EMBL" id="MDK2125223.1"/>
    </source>
</evidence>
<dbReference type="GO" id="GO:0005524">
    <property type="term" value="F:ATP binding"/>
    <property type="evidence" value="ECO:0007669"/>
    <property type="project" value="UniProtKB-KW"/>
</dbReference>
<dbReference type="Gene3D" id="1.10.287.130">
    <property type="match status" value="1"/>
</dbReference>
<dbReference type="InterPro" id="IPR003018">
    <property type="entry name" value="GAF"/>
</dbReference>
<sequence length="967" mass="106638">MPVRPRIAIHPVIMPQTLTDLTPDFPLYLDKDALQPLETAARINPAGLSIAQRVALAWHLRQRDTHRALALADEAAALLNAAGDAPSLPQLQARLALLRAESSWLFGDFSSCEHSLQQALSAFTQLGDPAGEGDCRLLAVQLAWDKGEAEARRQLQAACQRCYDASGDPCRQAAILAWTAYFASFERDIEPTLVLEHWQHQHPGIGLPAGFLLFCRAFVACSAGQYHDAAMGWEDAATLLQQYGLIRLAITCLNNASTAAGNLSEYERESLLAEHALSIALPRHWPFSMGQSLRSLGESMRAVGNFSSALQIYEEAASWLTALNRSWLYAVVTFELAVVQMHEQQLDAAQQSLALSEAAIHAGGHMGLLPVVLARRAQALSQSGQHRQALEIAQQALTASEQGYYGAQDTVLEVLAEIHLRHRFPGSTLSPSPALHYLDRFLALKQKDPTYVAEPSLLARYAQAWEQLGNLSKAIEYERKRSEMLERHGNQKAMDRVKALQVSNEAEKAKLAAEHQKALADAEKARALALEASTNTLLALSNIGQEITRCLDSERVFDALSRHVADMLDCQLVQIYQLNEEDGTLDMIIGLLRGEPLPYLSIPLDSPISDTALCVRQQREILRHIDPEQEVPNRFPGPRRIRTTLFAPLCAEGKVLGAMSIQSEQANAYGEVEQMVFRTLCAYGAIALNNAKSYRTLDATLRELTQTQAQLVHQEKMASLGTLTAGIAHEINNPANFAHVGAQSLAIDLERFRSFLLDLAGEDAPANLLQSLNKRIDALIDQSRTIIEGTTRIGNLVKDLRTFARLDEAERKVVNIGDCLQSTLNLVSRHLAPIMHIDSKLDYNPHLECWPAQLSQVFMNLVTNAAQAIQSRRHNEVSPPPGLLTIRSLQDGDYLRIVFEDNGCGMSPQVVRRIFEPFYTTKPVGEGTGLGLSISFGIVERHRGTILVESQEGLGSRFVVKLPVYLS</sequence>
<keyword evidence="5" id="KW-1185">Reference proteome</keyword>
<dbReference type="InterPro" id="IPR036890">
    <property type="entry name" value="HATPase_C_sf"/>
</dbReference>
<dbReference type="SUPFAM" id="SSF48452">
    <property type="entry name" value="TPR-like"/>
    <property type="match status" value="2"/>
</dbReference>
<dbReference type="SMART" id="SM00065">
    <property type="entry name" value="GAF"/>
    <property type="match status" value="1"/>
</dbReference>
<proteinExistence type="predicted"/>
<organism evidence="4 5">
    <name type="scientific">Parachitinimonas caeni</name>
    <dbReference type="NCBI Taxonomy" id="3031301"/>
    <lineage>
        <taxon>Bacteria</taxon>
        <taxon>Pseudomonadati</taxon>
        <taxon>Pseudomonadota</taxon>
        <taxon>Betaproteobacteria</taxon>
        <taxon>Neisseriales</taxon>
        <taxon>Chitinibacteraceae</taxon>
        <taxon>Parachitinimonas</taxon>
    </lineage>
</organism>
<reference evidence="4" key="1">
    <citation type="submission" date="2023-03" db="EMBL/GenBank/DDBJ databases">
        <title>Chitinimonas shenzhenensis gen. nov., sp. nov., a novel member of family Burkholderiaceae isolated from activated sludge collected in Shen Zhen, China.</title>
        <authorList>
            <person name="Wang X."/>
        </authorList>
    </citation>
    <scope>NUCLEOTIDE SEQUENCE</scope>
    <source>
        <strain evidence="4">DQS-5</strain>
    </source>
</reference>
<dbReference type="Proteomes" id="UP001172778">
    <property type="component" value="Unassembled WGS sequence"/>
</dbReference>
<dbReference type="InterPro" id="IPR029016">
    <property type="entry name" value="GAF-like_dom_sf"/>
</dbReference>
<dbReference type="PRINTS" id="PR00344">
    <property type="entry name" value="BCTRLSENSOR"/>
</dbReference>
<dbReference type="InterPro" id="IPR003594">
    <property type="entry name" value="HATPase_dom"/>
</dbReference>
<evidence type="ECO:0000256" key="1">
    <source>
        <dbReference type="ARBA" id="ARBA00000085"/>
    </source>
</evidence>
<dbReference type="Gene3D" id="1.25.40.10">
    <property type="entry name" value="Tetratricopeptide repeat domain"/>
    <property type="match status" value="1"/>
</dbReference>
<feature type="domain" description="Histidine kinase" evidence="3">
    <location>
        <begin position="726"/>
        <end position="966"/>
    </location>
</feature>
<dbReference type="PROSITE" id="PS50109">
    <property type="entry name" value="HIS_KIN"/>
    <property type="match status" value="1"/>
</dbReference>
<comment type="caution">
    <text evidence="4">The sequence shown here is derived from an EMBL/GenBank/DDBJ whole genome shotgun (WGS) entry which is preliminary data.</text>
</comment>
<dbReference type="EMBL" id="JARRAF010000016">
    <property type="protein sequence ID" value="MDK2125223.1"/>
    <property type="molecule type" value="Genomic_DNA"/>
</dbReference>
<dbReference type="SUPFAM" id="SSF55781">
    <property type="entry name" value="GAF domain-like"/>
    <property type="match status" value="1"/>
</dbReference>
<dbReference type="Pfam" id="PF13185">
    <property type="entry name" value="GAF_2"/>
    <property type="match status" value="1"/>
</dbReference>
<accession>A0ABT7DYT8</accession>
<dbReference type="RefSeq" id="WP_284101534.1">
    <property type="nucleotide sequence ID" value="NZ_JARRAF010000016.1"/>
</dbReference>
<gene>
    <name evidence="4" type="ORF">PZA18_14295</name>
</gene>
<protein>
    <recommendedName>
        <fullName evidence="2">histidine kinase</fullName>
        <ecNumber evidence="2">2.7.13.3</ecNumber>
    </recommendedName>
</protein>
<dbReference type="SUPFAM" id="SSF55874">
    <property type="entry name" value="ATPase domain of HSP90 chaperone/DNA topoisomerase II/histidine kinase"/>
    <property type="match status" value="1"/>
</dbReference>
<dbReference type="InterPro" id="IPR004358">
    <property type="entry name" value="Sig_transdc_His_kin-like_C"/>
</dbReference>
<dbReference type="PANTHER" id="PTHR43065">
    <property type="entry name" value="SENSOR HISTIDINE KINASE"/>
    <property type="match status" value="1"/>
</dbReference>
<dbReference type="Gene3D" id="3.30.450.40">
    <property type="match status" value="1"/>
</dbReference>
<dbReference type="Pfam" id="PF02518">
    <property type="entry name" value="HATPase_c"/>
    <property type="match status" value="1"/>
</dbReference>
<comment type="catalytic activity">
    <reaction evidence="1">
        <text>ATP + protein L-histidine = ADP + protein N-phospho-L-histidine.</text>
        <dbReference type="EC" id="2.7.13.3"/>
    </reaction>
</comment>
<evidence type="ECO:0000313" key="5">
    <source>
        <dbReference type="Proteomes" id="UP001172778"/>
    </source>
</evidence>
<dbReference type="SUPFAM" id="SSF47384">
    <property type="entry name" value="Homodimeric domain of signal transducing histidine kinase"/>
    <property type="match status" value="1"/>
</dbReference>
<evidence type="ECO:0000259" key="3">
    <source>
        <dbReference type="PROSITE" id="PS50109"/>
    </source>
</evidence>
<dbReference type="Gene3D" id="3.30.565.10">
    <property type="entry name" value="Histidine kinase-like ATPase, C-terminal domain"/>
    <property type="match status" value="1"/>
</dbReference>
<dbReference type="InterPro" id="IPR036097">
    <property type="entry name" value="HisK_dim/P_sf"/>
</dbReference>